<name>I3T257_LOTJA</name>
<protein>
    <submittedName>
        <fullName evidence="1">Uncharacterized protein</fullName>
    </submittedName>
</protein>
<evidence type="ECO:0000313" key="1">
    <source>
        <dbReference type="EMBL" id="AFK46599.1"/>
    </source>
</evidence>
<dbReference type="EMBL" id="BT146805">
    <property type="protein sequence ID" value="AFK46599.1"/>
    <property type="molecule type" value="mRNA"/>
</dbReference>
<reference evidence="1" key="1">
    <citation type="submission" date="2012-05" db="EMBL/GenBank/DDBJ databases">
        <authorList>
            <person name="Krishnakumar V."/>
            <person name="Cheung F."/>
            <person name="Xiao Y."/>
            <person name="Chan A."/>
            <person name="Moskal W.A."/>
            <person name="Town C.D."/>
        </authorList>
    </citation>
    <scope>NUCLEOTIDE SEQUENCE</scope>
</reference>
<organism evidence="1">
    <name type="scientific">Lotus japonicus</name>
    <name type="common">Lotus corniculatus var. japonicus</name>
    <dbReference type="NCBI Taxonomy" id="34305"/>
    <lineage>
        <taxon>Eukaryota</taxon>
        <taxon>Viridiplantae</taxon>
        <taxon>Streptophyta</taxon>
        <taxon>Embryophyta</taxon>
        <taxon>Tracheophyta</taxon>
        <taxon>Spermatophyta</taxon>
        <taxon>Magnoliopsida</taxon>
        <taxon>eudicotyledons</taxon>
        <taxon>Gunneridae</taxon>
        <taxon>Pentapetalae</taxon>
        <taxon>rosids</taxon>
        <taxon>fabids</taxon>
        <taxon>Fabales</taxon>
        <taxon>Fabaceae</taxon>
        <taxon>Papilionoideae</taxon>
        <taxon>50 kb inversion clade</taxon>
        <taxon>NPAAA clade</taxon>
        <taxon>Hologalegina</taxon>
        <taxon>robinioid clade</taxon>
        <taxon>Loteae</taxon>
        <taxon>Lotus</taxon>
    </lineage>
</organism>
<dbReference type="AlphaFoldDB" id="I3T257"/>
<accession>I3T257</accession>
<sequence>MAQIFALSSSSLIIYFKSHLHWSIWLAHPTSRVETYLIS</sequence>
<proteinExistence type="evidence at transcript level"/>